<feature type="domain" description="HTH arsR-type" evidence="4">
    <location>
        <begin position="1"/>
        <end position="96"/>
    </location>
</feature>
<evidence type="ECO:0000313" key="6">
    <source>
        <dbReference type="Proteomes" id="UP000256304"/>
    </source>
</evidence>
<evidence type="ECO:0000256" key="1">
    <source>
        <dbReference type="ARBA" id="ARBA00023015"/>
    </source>
</evidence>
<dbReference type="Gene3D" id="1.10.10.10">
    <property type="entry name" value="Winged helix-like DNA-binding domain superfamily/Winged helix DNA-binding domain"/>
    <property type="match status" value="1"/>
</dbReference>
<evidence type="ECO:0000256" key="2">
    <source>
        <dbReference type="ARBA" id="ARBA00023125"/>
    </source>
</evidence>
<dbReference type="Pfam" id="PF01022">
    <property type="entry name" value="HTH_5"/>
    <property type="match status" value="1"/>
</dbReference>
<dbReference type="InterPro" id="IPR001845">
    <property type="entry name" value="HTH_ArsR_DNA-bd_dom"/>
</dbReference>
<evidence type="ECO:0000259" key="4">
    <source>
        <dbReference type="PROSITE" id="PS50987"/>
    </source>
</evidence>
<accession>A0A3D9Q3X1</accession>
<dbReference type="InterPro" id="IPR018656">
    <property type="entry name" value="DUF2087"/>
</dbReference>
<dbReference type="InterPro" id="IPR036390">
    <property type="entry name" value="WH_DNA-bd_sf"/>
</dbReference>
<organism evidence="5 6">
    <name type="scientific">Paenibacillus taihuensis</name>
    <dbReference type="NCBI Taxonomy" id="1156355"/>
    <lineage>
        <taxon>Bacteria</taxon>
        <taxon>Bacillati</taxon>
        <taxon>Bacillota</taxon>
        <taxon>Bacilli</taxon>
        <taxon>Bacillales</taxon>
        <taxon>Paenibacillaceae</taxon>
        <taxon>Paenibacillus</taxon>
    </lineage>
</organism>
<dbReference type="SMART" id="SM00418">
    <property type="entry name" value="HTH_ARSR"/>
    <property type="match status" value="1"/>
</dbReference>
<dbReference type="Proteomes" id="UP000256304">
    <property type="component" value="Unassembled WGS sequence"/>
</dbReference>
<protein>
    <recommendedName>
        <fullName evidence="4">HTH arsR-type domain-containing protein</fullName>
    </recommendedName>
</protein>
<keyword evidence="6" id="KW-1185">Reference proteome</keyword>
<dbReference type="SUPFAM" id="SSF46785">
    <property type="entry name" value="Winged helix' DNA-binding domain"/>
    <property type="match status" value="1"/>
</dbReference>
<evidence type="ECO:0000313" key="5">
    <source>
        <dbReference type="EMBL" id="REE56466.1"/>
    </source>
</evidence>
<keyword evidence="1" id="KW-0805">Transcription regulation</keyword>
<reference evidence="5 6" key="1">
    <citation type="submission" date="2018-08" db="EMBL/GenBank/DDBJ databases">
        <title>Genomic Encyclopedia of Type Strains, Phase III (KMG-III): the genomes of soil and plant-associated and newly described type strains.</title>
        <authorList>
            <person name="Whitman W."/>
        </authorList>
    </citation>
    <scope>NUCLEOTIDE SEQUENCE [LARGE SCALE GENOMIC DNA]</scope>
    <source>
        <strain evidence="5 6">CGMCC 1.10966</strain>
    </source>
</reference>
<dbReference type="InterPro" id="IPR036388">
    <property type="entry name" value="WH-like_DNA-bd_sf"/>
</dbReference>
<evidence type="ECO:0000256" key="3">
    <source>
        <dbReference type="ARBA" id="ARBA00023163"/>
    </source>
</evidence>
<comment type="caution">
    <text evidence="5">The sequence shown here is derived from an EMBL/GenBank/DDBJ whole genome shotgun (WGS) entry which is preliminary data.</text>
</comment>
<dbReference type="NCBIfam" id="NF033788">
    <property type="entry name" value="HTH_metalloreg"/>
    <property type="match status" value="1"/>
</dbReference>
<dbReference type="PANTHER" id="PTHR33154:SF18">
    <property type="entry name" value="ARSENICAL RESISTANCE OPERON REPRESSOR"/>
    <property type="match status" value="1"/>
</dbReference>
<dbReference type="PRINTS" id="PR00778">
    <property type="entry name" value="HTHARSR"/>
</dbReference>
<dbReference type="PROSITE" id="PS50987">
    <property type="entry name" value="HTH_ARSR_2"/>
    <property type="match status" value="1"/>
</dbReference>
<sequence>MMQLDKIVNYHKALADPTRMRILILLSEGELTGQTLAEKLCLSPATITHHAAKLRAVSLIHERRDKNAIYFSLDRYFLKQYESSLQSILAQPSESSTTAEKELETMEEKNERLKQSVLRNFMTADGKLKHIPAQLKKKRIVLEHLAEQLEDGRKYTEKELNTFIQQYHADFATIRREFIMHAYLYREKEVYERNPREMWERWETLS</sequence>
<dbReference type="PANTHER" id="PTHR33154">
    <property type="entry name" value="TRANSCRIPTIONAL REGULATOR, ARSR FAMILY"/>
    <property type="match status" value="1"/>
</dbReference>
<keyword evidence="3" id="KW-0804">Transcription</keyword>
<dbReference type="InterPro" id="IPR051081">
    <property type="entry name" value="HTH_MetalResp_TranReg"/>
</dbReference>
<dbReference type="CDD" id="cd00090">
    <property type="entry name" value="HTH_ARSR"/>
    <property type="match status" value="1"/>
</dbReference>
<name>A0A3D9Q3X1_9BACL</name>
<dbReference type="GO" id="GO:0003677">
    <property type="term" value="F:DNA binding"/>
    <property type="evidence" value="ECO:0007669"/>
    <property type="project" value="UniProtKB-KW"/>
</dbReference>
<keyword evidence="2" id="KW-0238">DNA-binding</keyword>
<dbReference type="AlphaFoldDB" id="A0A3D9Q3X1"/>
<dbReference type="GO" id="GO:0003700">
    <property type="term" value="F:DNA-binding transcription factor activity"/>
    <property type="evidence" value="ECO:0007669"/>
    <property type="project" value="InterPro"/>
</dbReference>
<gene>
    <name evidence="5" type="ORF">A8990_1583</name>
</gene>
<dbReference type="InterPro" id="IPR011991">
    <property type="entry name" value="ArsR-like_HTH"/>
</dbReference>
<dbReference type="EMBL" id="QTTN01000058">
    <property type="protein sequence ID" value="REE56466.1"/>
    <property type="molecule type" value="Genomic_DNA"/>
</dbReference>
<dbReference type="Pfam" id="PF09860">
    <property type="entry name" value="DUF2087"/>
    <property type="match status" value="1"/>
</dbReference>
<proteinExistence type="predicted"/>